<dbReference type="SUPFAM" id="SSF56235">
    <property type="entry name" value="N-terminal nucleophile aminohydrolases (Ntn hydrolases)"/>
    <property type="match status" value="1"/>
</dbReference>
<dbReference type="Proteomes" id="UP000567293">
    <property type="component" value="Unassembled WGS sequence"/>
</dbReference>
<keyword evidence="3" id="KW-1185">Reference proteome</keyword>
<dbReference type="PANTHER" id="PTHR43881">
    <property type="entry name" value="GAMMA-GLUTAMYLTRANSPEPTIDASE (AFU_ORTHOLOGUE AFUA_4G13580)"/>
    <property type="match status" value="1"/>
</dbReference>
<dbReference type="GO" id="GO:0016740">
    <property type="term" value="F:transferase activity"/>
    <property type="evidence" value="ECO:0007669"/>
    <property type="project" value="UniProtKB-KW"/>
</dbReference>
<proteinExistence type="predicted"/>
<feature type="chain" id="PRO_5030724588" evidence="1">
    <location>
        <begin position="21"/>
        <end position="196"/>
    </location>
</feature>
<evidence type="ECO:0000256" key="1">
    <source>
        <dbReference type="SAM" id="SignalP"/>
    </source>
</evidence>
<dbReference type="Pfam" id="PF01019">
    <property type="entry name" value="G_glu_transpept"/>
    <property type="match status" value="1"/>
</dbReference>
<evidence type="ECO:0000313" key="3">
    <source>
        <dbReference type="Proteomes" id="UP000567293"/>
    </source>
</evidence>
<feature type="non-terminal residue" evidence="2">
    <location>
        <position position="196"/>
    </location>
</feature>
<dbReference type="EMBL" id="JACDQQ010000262">
    <property type="protein sequence ID" value="MBA0083856.1"/>
    <property type="molecule type" value="Genomic_DNA"/>
</dbReference>
<evidence type="ECO:0000313" key="2">
    <source>
        <dbReference type="EMBL" id="MBA0083856.1"/>
    </source>
</evidence>
<feature type="signal peptide" evidence="1">
    <location>
        <begin position="1"/>
        <end position="20"/>
    </location>
</feature>
<dbReference type="InterPro" id="IPR029055">
    <property type="entry name" value="Ntn_hydrolases_N"/>
</dbReference>
<dbReference type="PRINTS" id="PR01210">
    <property type="entry name" value="GGTRANSPTASE"/>
</dbReference>
<comment type="caution">
    <text evidence="2">The sequence shown here is derived from an EMBL/GenBank/DDBJ whole genome shotgun (WGS) entry which is preliminary data.</text>
</comment>
<gene>
    <name evidence="2" type="ORF">HRJ53_02570</name>
</gene>
<dbReference type="InterPro" id="IPR052896">
    <property type="entry name" value="GGT-like_enzyme"/>
</dbReference>
<reference evidence="2" key="1">
    <citation type="submission" date="2020-06" db="EMBL/GenBank/DDBJ databases">
        <title>Legume-microbial interactions unlock mineral nutrients during tropical forest succession.</title>
        <authorList>
            <person name="Epihov D.Z."/>
        </authorList>
    </citation>
    <scope>NUCLEOTIDE SEQUENCE [LARGE SCALE GENOMIC DNA]</scope>
    <source>
        <strain evidence="2">Pan2503</strain>
    </source>
</reference>
<accession>A0A7V8NM77</accession>
<sequence length="196" mass="20713">MINILMLAFLVVGFAGPAIAQSADAVATQTMRPVIRGRQAAVSSMRSQATETARQILEAGGNAFDAAVAGQAVLGLTDFADNGVGSDAVVLVYVAREKKVYSVNAEPRAPKLATIEWYERNNGGRLPESDGLLSGGLPGVVDAWYVLLDRWGTMSFEQVLQPAIDLAENGFPLGESSAADIASTKKILKYPTTVKV</sequence>
<protein>
    <submittedName>
        <fullName evidence="2">Gamma-glutamyltransferase</fullName>
    </submittedName>
</protein>
<dbReference type="AlphaFoldDB" id="A0A7V8NM77"/>
<organism evidence="2 3">
    <name type="scientific">Candidatus Acidiferrum panamense</name>
    <dbReference type="NCBI Taxonomy" id="2741543"/>
    <lineage>
        <taxon>Bacteria</taxon>
        <taxon>Pseudomonadati</taxon>
        <taxon>Acidobacteriota</taxon>
        <taxon>Terriglobia</taxon>
        <taxon>Candidatus Acidiferrales</taxon>
        <taxon>Candidatus Acidiferrum</taxon>
    </lineage>
</organism>
<dbReference type="PANTHER" id="PTHR43881:SF1">
    <property type="entry name" value="GAMMA-GLUTAMYLTRANSPEPTIDASE (AFU_ORTHOLOGUE AFUA_4G13580)"/>
    <property type="match status" value="1"/>
</dbReference>
<name>A0A7V8NM77_9BACT</name>
<keyword evidence="1" id="KW-0732">Signal</keyword>